<evidence type="ECO:0000313" key="4">
    <source>
        <dbReference type="Proteomes" id="UP000830835"/>
    </source>
</evidence>
<evidence type="ECO:0000313" key="3">
    <source>
        <dbReference type="EMBL" id="MCJ2542616.1"/>
    </source>
</evidence>
<dbReference type="RefSeq" id="WP_244349892.1">
    <property type="nucleotide sequence ID" value="NZ_JAFIRA010000013.1"/>
</dbReference>
<keyword evidence="1" id="KW-0479">Metal-binding</keyword>
<dbReference type="Pfam" id="PF00753">
    <property type="entry name" value="Lactamase_B"/>
    <property type="match status" value="1"/>
</dbReference>
<sequence>MLFRQLFDQETGTYTYLIADPVTGEAALVDPVLEQVERDLTLIRELGLNLKYCLETHVHADHVTGTGKLRELTGCQGIVPVQAKAQCADRFIAHGETLQVGSILIEAIATLGHTDSHMAYRVNGDRILTGDALLIRGCGRTDFQSGDPGLMYDHVTEHLFSLPDETLVYPGHDYKGRTVSTIGEEKRWNPRFVDPATGSLRSRESFIALMNSLNLPNPKKIQEAVPANEQCGKVTVTV</sequence>
<proteinExistence type="predicted"/>
<evidence type="ECO:0000259" key="2">
    <source>
        <dbReference type="SMART" id="SM00849"/>
    </source>
</evidence>
<name>A0ABT0CA07_THEVL</name>
<dbReference type="InterPro" id="IPR001279">
    <property type="entry name" value="Metallo-B-lactamas"/>
</dbReference>
<comment type="caution">
    <text evidence="3">The sequence shown here is derived from an EMBL/GenBank/DDBJ whole genome shotgun (WGS) entry which is preliminary data.</text>
</comment>
<protein>
    <submittedName>
        <fullName evidence="3">MBL fold metallo-hydrolase</fullName>
    </submittedName>
</protein>
<dbReference type="InterPro" id="IPR044528">
    <property type="entry name" value="POD-like_MBL-fold"/>
</dbReference>
<organism evidence="3 4">
    <name type="scientific">Thermostichus vulcanus str. 'Rupite'</name>
    <dbReference type="NCBI Taxonomy" id="2813851"/>
    <lineage>
        <taxon>Bacteria</taxon>
        <taxon>Bacillati</taxon>
        <taxon>Cyanobacteriota</taxon>
        <taxon>Cyanophyceae</taxon>
        <taxon>Thermostichales</taxon>
        <taxon>Thermostichaceae</taxon>
        <taxon>Thermostichus</taxon>
    </lineage>
</organism>
<dbReference type="InterPro" id="IPR051682">
    <property type="entry name" value="Mito_Persulfide_Diox"/>
</dbReference>
<dbReference type="Proteomes" id="UP000830835">
    <property type="component" value="Unassembled WGS sequence"/>
</dbReference>
<dbReference type="SMART" id="SM00849">
    <property type="entry name" value="Lactamase_B"/>
    <property type="match status" value="1"/>
</dbReference>
<dbReference type="SUPFAM" id="SSF56281">
    <property type="entry name" value="Metallo-hydrolase/oxidoreductase"/>
    <property type="match status" value="1"/>
</dbReference>
<dbReference type="PANTHER" id="PTHR43084">
    <property type="entry name" value="PERSULFIDE DIOXYGENASE ETHE1"/>
    <property type="match status" value="1"/>
</dbReference>
<evidence type="ECO:0000256" key="1">
    <source>
        <dbReference type="ARBA" id="ARBA00022723"/>
    </source>
</evidence>
<dbReference type="InterPro" id="IPR036866">
    <property type="entry name" value="RibonucZ/Hydroxyglut_hydro"/>
</dbReference>
<feature type="domain" description="Metallo-beta-lactamase" evidence="2">
    <location>
        <begin position="12"/>
        <end position="172"/>
    </location>
</feature>
<dbReference type="Gene3D" id="3.60.15.10">
    <property type="entry name" value="Ribonuclease Z/Hydroxyacylglutathione hydrolase-like"/>
    <property type="match status" value="1"/>
</dbReference>
<reference evidence="3" key="1">
    <citation type="submission" date="2021-02" db="EMBL/GenBank/DDBJ databases">
        <title>The CRISPR/cas machinery reduction and long-range gene transfer in the hot spring cyanobacterium Synechococcus.</title>
        <authorList>
            <person name="Dvorak P."/>
            <person name="Jahodarova E."/>
            <person name="Hasler P."/>
            <person name="Poulickova A."/>
        </authorList>
    </citation>
    <scope>NUCLEOTIDE SEQUENCE</scope>
    <source>
        <strain evidence="3">Rupite</strain>
    </source>
</reference>
<accession>A0ABT0CA07</accession>
<keyword evidence="4" id="KW-1185">Reference proteome</keyword>
<gene>
    <name evidence="3" type="ORF">JX360_06805</name>
</gene>
<dbReference type="PANTHER" id="PTHR43084:SF1">
    <property type="entry name" value="PERSULFIDE DIOXYGENASE ETHE1, MITOCHONDRIAL"/>
    <property type="match status" value="1"/>
</dbReference>
<dbReference type="CDD" id="cd07724">
    <property type="entry name" value="POD-like_MBL-fold"/>
    <property type="match status" value="1"/>
</dbReference>
<dbReference type="EMBL" id="JAFIRA010000013">
    <property type="protein sequence ID" value="MCJ2542616.1"/>
    <property type="molecule type" value="Genomic_DNA"/>
</dbReference>